<keyword evidence="3" id="KW-1133">Transmembrane helix</keyword>
<dbReference type="PANTHER" id="PTHR48103:SF2">
    <property type="entry name" value="MIDASIN"/>
    <property type="match status" value="1"/>
</dbReference>
<evidence type="ECO:0008006" key="8">
    <source>
        <dbReference type="Google" id="ProtNLM"/>
    </source>
</evidence>
<evidence type="ECO:0000259" key="5">
    <source>
        <dbReference type="Pfam" id="PF17867"/>
    </source>
</evidence>
<dbReference type="AlphaFoldDB" id="A0AAW1CM25"/>
<keyword evidence="7" id="KW-1185">Reference proteome</keyword>
<sequence>MALSKVTGNKVTRINLSEQTDISDLFGADLPVEGATGGTFAWRDGPFLKALKEGHWILLDELNLASQSVVEGLNSVLDHRGEIFIPELGKTFTLKQRSTKIFACQNPQRQGGARKGLPQSFLNRFTQVFMEPLTSNDYKTILCKLHPNIPVDIIEKMIEFNMILVDKAKGGWGFQGAPWEWNLRDLTYWIRTIERENPGTFMSTIYADRMRTKEDKNDVGNTYTGKSSIIQVLAQLVGQKLYSIPVSSAMDTTELLGAFEQVSGFFYFILNACHFVLLCLFKV</sequence>
<dbReference type="GO" id="GO:0005634">
    <property type="term" value="C:nucleus"/>
    <property type="evidence" value="ECO:0007669"/>
    <property type="project" value="TreeGrafter"/>
</dbReference>
<dbReference type="GO" id="GO:0030687">
    <property type="term" value="C:preribosome, large subunit precursor"/>
    <property type="evidence" value="ECO:0007669"/>
    <property type="project" value="TreeGrafter"/>
</dbReference>
<evidence type="ECO:0000313" key="6">
    <source>
        <dbReference type="EMBL" id="KAK9498535.1"/>
    </source>
</evidence>
<dbReference type="Proteomes" id="UP001461498">
    <property type="component" value="Unassembled WGS sequence"/>
</dbReference>
<dbReference type="GO" id="GO:0016887">
    <property type="term" value="F:ATP hydrolysis activity"/>
    <property type="evidence" value="ECO:0007669"/>
    <property type="project" value="InterPro"/>
</dbReference>
<evidence type="ECO:0000259" key="4">
    <source>
        <dbReference type="Pfam" id="PF07728"/>
    </source>
</evidence>
<feature type="domain" description="Midasin AAA lid" evidence="5">
    <location>
        <begin position="139"/>
        <end position="221"/>
    </location>
</feature>
<evidence type="ECO:0000256" key="3">
    <source>
        <dbReference type="SAM" id="Phobius"/>
    </source>
</evidence>
<keyword evidence="3" id="KW-0472">Membrane</keyword>
<proteinExistence type="predicted"/>
<protein>
    <recommendedName>
        <fullName evidence="8">Midasin</fullName>
    </recommendedName>
</protein>
<accession>A0AAW1CM25</accession>
<dbReference type="Gene3D" id="3.40.50.300">
    <property type="entry name" value="P-loop containing nucleotide triphosphate hydrolases"/>
    <property type="match status" value="1"/>
</dbReference>
<dbReference type="Pfam" id="PF17867">
    <property type="entry name" value="AAA_lid_7"/>
    <property type="match status" value="1"/>
</dbReference>
<dbReference type="GO" id="GO:0000027">
    <property type="term" value="P:ribosomal large subunit assembly"/>
    <property type="evidence" value="ECO:0007669"/>
    <property type="project" value="TreeGrafter"/>
</dbReference>
<keyword evidence="2" id="KW-0067">ATP-binding</keyword>
<dbReference type="GO" id="GO:0000055">
    <property type="term" value="P:ribosomal large subunit export from nucleus"/>
    <property type="evidence" value="ECO:0007669"/>
    <property type="project" value="TreeGrafter"/>
</dbReference>
<feature type="domain" description="ATPase dynein-related AAA" evidence="4">
    <location>
        <begin position="2"/>
        <end position="125"/>
    </location>
</feature>
<keyword evidence="3" id="KW-0812">Transmembrane</keyword>
<dbReference type="Pfam" id="PF07728">
    <property type="entry name" value="AAA_5"/>
    <property type="match status" value="1"/>
</dbReference>
<dbReference type="FunFam" id="3.40.50.300:FF:001384">
    <property type="entry name" value="Midasin"/>
    <property type="match status" value="1"/>
</dbReference>
<reference evidence="6 7" key="1">
    <citation type="submission" date="2022-12" db="EMBL/GenBank/DDBJ databases">
        <title>Chromosome-level genome assembly of true bugs.</title>
        <authorList>
            <person name="Ma L."/>
            <person name="Li H."/>
        </authorList>
    </citation>
    <scope>NUCLEOTIDE SEQUENCE [LARGE SCALE GENOMIC DNA]</scope>
    <source>
        <strain evidence="6">Lab_2022b</strain>
    </source>
</reference>
<dbReference type="PANTHER" id="PTHR48103">
    <property type="entry name" value="MIDASIN-RELATED"/>
    <property type="match status" value="1"/>
</dbReference>
<dbReference type="EMBL" id="JAPXFL010000012">
    <property type="protein sequence ID" value="KAK9498535.1"/>
    <property type="molecule type" value="Genomic_DNA"/>
</dbReference>
<feature type="transmembrane region" description="Helical" evidence="3">
    <location>
        <begin position="264"/>
        <end position="281"/>
    </location>
</feature>
<gene>
    <name evidence="6" type="ORF">O3M35_003146</name>
</gene>
<evidence type="ECO:0000256" key="1">
    <source>
        <dbReference type="ARBA" id="ARBA00022741"/>
    </source>
</evidence>
<keyword evidence="1" id="KW-0547">Nucleotide-binding</keyword>
<dbReference type="InterPro" id="IPR040848">
    <property type="entry name" value="AAA_lid_7"/>
</dbReference>
<organism evidence="6 7">
    <name type="scientific">Rhynocoris fuscipes</name>
    <dbReference type="NCBI Taxonomy" id="488301"/>
    <lineage>
        <taxon>Eukaryota</taxon>
        <taxon>Metazoa</taxon>
        <taxon>Ecdysozoa</taxon>
        <taxon>Arthropoda</taxon>
        <taxon>Hexapoda</taxon>
        <taxon>Insecta</taxon>
        <taxon>Pterygota</taxon>
        <taxon>Neoptera</taxon>
        <taxon>Paraneoptera</taxon>
        <taxon>Hemiptera</taxon>
        <taxon>Heteroptera</taxon>
        <taxon>Panheteroptera</taxon>
        <taxon>Cimicomorpha</taxon>
        <taxon>Reduviidae</taxon>
        <taxon>Harpactorinae</taxon>
        <taxon>Harpactorini</taxon>
        <taxon>Rhynocoris</taxon>
    </lineage>
</organism>
<name>A0AAW1CM25_9HEMI</name>
<dbReference type="SUPFAM" id="SSF52540">
    <property type="entry name" value="P-loop containing nucleoside triphosphate hydrolases"/>
    <property type="match status" value="1"/>
</dbReference>
<evidence type="ECO:0000256" key="2">
    <source>
        <dbReference type="ARBA" id="ARBA00022840"/>
    </source>
</evidence>
<comment type="caution">
    <text evidence="6">The sequence shown here is derived from an EMBL/GenBank/DDBJ whole genome shotgun (WGS) entry which is preliminary data.</text>
</comment>
<evidence type="ECO:0000313" key="7">
    <source>
        <dbReference type="Proteomes" id="UP001461498"/>
    </source>
</evidence>
<dbReference type="GO" id="GO:0005524">
    <property type="term" value="F:ATP binding"/>
    <property type="evidence" value="ECO:0007669"/>
    <property type="project" value="UniProtKB-KW"/>
</dbReference>
<dbReference type="InterPro" id="IPR011704">
    <property type="entry name" value="ATPase_dyneun-rel_AAA"/>
</dbReference>
<dbReference type="InterPro" id="IPR027417">
    <property type="entry name" value="P-loop_NTPase"/>
</dbReference>